<accession>G4TM46</accession>
<dbReference type="GO" id="GO:0051301">
    <property type="term" value="P:cell division"/>
    <property type="evidence" value="ECO:0007669"/>
    <property type="project" value="UniProtKB-KW"/>
</dbReference>
<evidence type="ECO:0000256" key="7">
    <source>
        <dbReference type="ARBA" id="ARBA00023054"/>
    </source>
</evidence>
<dbReference type="InterPro" id="IPR005549">
    <property type="entry name" value="Kinetochore_Nuf2_N"/>
</dbReference>
<dbReference type="GO" id="GO:0031262">
    <property type="term" value="C:Ndc80 complex"/>
    <property type="evidence" value="ECO:0007669"/>
    <property type="project" value="InterPro"/>
</dbReference>
<reference evidence="14 15" key="1">
    <citation type="journal article" date="2011" name="PLoS Pathog.">
        <title>Endophytic Life Strategies Decoded by Genome and Transcriptome Analyses of the Mutualistic Root Symbiont Piriformospora indica.</title>
        <authorList>
            <person name="Zuccaro A."/>
            <person name="Lahrmann U."/>
            <person name="Guldener U."/>
            <person name="Langen G."/>
            <person name="Pfiffi S."/>
            <person name="Biedenkopf D."/>
            <person name="Wong P."/>
            <person name="Samans B."/>
            <person name="Grimm C."/>
            <person name="Basiewicz M."/>
            <person name="Murat C."/>
            <person name="Martin F."/>
            <person name="Kogel K.H."/>
        </authorList>
    </citation>
    <scope>NUCLEOTIDE SEQUENCE [LARGE SCALE GENOMIC DNA]</scope>
    <source>
        <strain evidence="14 15">DSM 11827</strain>
    </source>
</reference>
<dbReference type="Gene3D" id="1.10.418.60">
    <property type="entry name" value="Ncd80 complex, Nuf2 subunit"/>
    <property type="match status" value="1"/>
</dbReference>
<dbReference type="HOGENOM" id="CLU_607084_0_0_1"/>
<dbReference type="InParanoid" id="G4TM46"/>
<evidence type="ECO:0000256" key="5">
    <source>
        <dbReference type="ARBA" id="ARBA00022618"/>
    </source>
</evidence>
<comment type="similarity">
    <text evidence="3">Belongs to the NUF2 family.</text>
</comment>
<evidence type="ECO:0000256" key="2">
    <source>
        <dbReference type="ARBA" id="ARBA00004584"/>
    </source>
</evidence>
<evidence type="ECO:0000256" key="4">
    <source>
        <dbReference type="ARBA" id="ARBA00022454"/>
    </source>
</evidence>
<evidence type="ECO:0000256" key="1">
    <source>
        <dbReference type="ARBA" id="ARBA00004123"/>
    </source>
</evidence>
<evidence type="ECO:0000256" key="8">
    <source>
        <dbReference type="ARBA" id="ARBA00023242"/>
    </source>
</evidence>
<comment type="caution">
    <text evidence="14">The sequence shown here is derived from an EMBL/GenBank/DDBJ whole genome shotgun (WGS) entry which is preliminary data.</text>
</comment>
<keyword evidence="15" id="KW-1185">Reference proteome</keyword>
<organism evidence="14 15">
    <name type="scientific">Serendipita indica (strain DSM 11827)</name>
    <name type="common">Root endophyte fungus</name>
    <name type="synonym">Piriformospora indica</name>
    <dbReference type="NCBI Taxonomy" id="1109443"/>
    <lineage>
        <taxon>Eukaryota</taxon>
        <taxon>Fungi</taxon>
        <taxon>Dikarya</taxon>
        <taxon>Basidiomycota</taxon>
        <taxon>Agaricomycotina</taxon>
        <taxon>Agaricomycetes</taxon>
        <taxon>Sebacinales</taxon>
        <taxon>Serendipitaceae</taxon>
        <taxon>Serendipita</taxon>
    </lineage>
</organism>
<evidence type="ECO:0000313" key="15">
    <source>
        <dbReference type="Proteomes" id="UP000007148"/>
    </source>
</evidence>
<dbReference type="Pfam" id="PF18595">
    <property type="entry name" value="Nuf2_DHR10-like"/>
    <property type="match status" value="1"/>
</dbReference>
<evidence type="ECO:0000256" key="9">
    <source>
        <dbReference type="ARBA" id="ARBA00023306"/>
    </source>
</evidence>
<sequence length="451" mass="53255">MAEHRHVQLYSYEELVSNIHRTVGVTVSQRDLAQPMAQLVELLYVKFLYIIFGFDFEDYTRNLHNEPDPQYADSFVVKVVLRHLKQIMRLTSETSWIEGKTPIPLENVRISDITEPTPARTKVILSTLINLVNLRDGEMDIFAEVLERFTAASNQRETSSKQIERLKAENEAAKAVIDQKNKALEEDLKKKEEREQELAEAERARKKTKQELKEIKNEMKQKIEQKENLANQVSDWERRNLDLQRRLVRSPDRVKNEILNMGDDVAQKREQVFSREEMNRAQRAKLDALQVIEKHMETLQDNLVTLQDIQQERNKQLSVVQSIRDQLEKQRIEYEDAMANKDSWEKKGETARQRITAYELKMAAERRDIELRTAEAKEEYERVTEERSQTDHRIDDDRAHAVEIQREIDTMIHEAEKMIQQTLNDYWRLTKQADEYMATIAKRLHFPLPTS</sequence>
<keyword evidence="4" id="KW-0158">Chromosome</keyword>
<protein>
    <submittedName>
        <fullName evidence="14">Uncharacterized protein</fullName>
    </submittedName>
</protein>
<feature type="domain" description="Nuf2 DHR10-like" evidence="13">
    <location>
        <begin position="263"/>
        <end position="378"/>
    </location>
</feature>
<dbReference type="InterPro" id="IPR038275">
    <property type="entry name" value="Nuf2_N_sf"/>
</dbReference>
<dbReference type="Proteomes" id="UP000007148">
    <property type="component" value="Unassembled WGS sequence"/>
</dbReference>
<keyword evidence="5" id="KW-0132">Cell division</keyword>
<keyword evidence="6" id="KW-0498">Mitosis</keyword>
<dbReference type="STRING" id="1109443.G4TM46"/>
<comment type="subcellular location">
    <subcellularLocation>
        <location evidence="2">Chromosome</location>
        <location evidence="2">Centromere</location>
    </subcellularLocation>
    <subcellularLocation>
        <location evidence="1">Nucleus</location>
    </subcellularLocation>
</comment>
<evidence type="ECO:0000259" key="13">
    <source>
        <dbReference type="Pfam" id="PF18595"/>
    </source>
</evidence>
<keyword evidence="9" id="KW-0131">Cell cycle</keyword>
<evidence type="ECO:0000256" key="11">
    <source>
        <dbReference type="SAM" id="Coils"/>
    </source>
</evidence>
<feature type="coiled-coil region" evidence="11">
    <location>
        <begin position="149"/>
        <end position="246"/>
    </location>
</feature>
<dbReference type="OrthoDB" id="8194677at2759"/>
<dbReference type="eggNOG" id="KOG4438">
    <property type="taxonomic scope" value="Eukaryota"/>
</dbReference>
<keyword evidence="7 11" id="KW-0175">Coiled coil</keyword>
<gene>
    <name evidence="14" type="ORF">PIIN_06321</name>
</gene>
<evidence type="ECO:0000313" key="14">
    <source>
        <dbReference type="EMBL" id="CCA72387.1"/>
    </source>
</evidence>
<dbReference type="GO" id="GO:0005634">
    <property type="term" value="C:nucleus"/>
    <property type="evidence" value="ECO:0007669"/>
    <property type="project" value="UniProtKB-SubCell"/>
</dbReference>
<dbReference type="EMBL" id="CAFZ01000161">
    <property type="protein sequence ID" value="CCA72387.1"/>
    <property type="molecule type" value="Genomic_DNA"/>
</dbReference>
<dbReference type="FunCoup" id="G4TM46">
    <property type="interactions" value="72"/>
</dbReference>
<name>G4TM46_SERID</name>
<keyword evidence="10" id="KW-0137">Centromere</keyword>
<feature type="domain" description="Kinetochore protein Nuf2 N-terminal" evidence="12">
    <location>
        <begin position="7"/>
        <end position="149"/>
    </location>
</feature>
<dbReference type="AlphaFoldDB" id="G4TM46"/>
<dbReference type="OMA" id="REYEMAV"/>
<keyword evidence="8" id="KW-0539">Nucleus</keyword>
<dbReference type="Pfam" id="PF03800">
    <property type="entry name" value="Nuf2"/>
    <property type="match status" value="1"/>
</dbReference>
<evidence type="ECO:0000256" key="10">
    <source>
        <dbReference type="ARBA" id="ARBA00023328"/>
    </source>
</evidence>
<evidence type="ECO:0000259" key="12">
    <source>
        <dbReference type="Pfam" id="PF03800"/>
    </source>
</evidence>
<feature type="coiled-coil region" evidence="11">
    <location>
        <begin position="289"/>
        <end position="421"/>
    </location>
</feature>
<dbReference type="InterPro" id="IPR041112">
    <property type="entry name" value="Nuf2_DHR10-like"/>
</dbReference>
<evidence type="ECO:0000256" key="6">
    <source>
        <dbReference type="ARBA" id="ARBA00022776"/>
    </source>
</evidence>
<evidence type="ECO:0000256" key="3">
    <source>
        <dbReference type="ARBA" id="ARBA00005498"/>
    </source>
</evidence>
<proteinExistence type="inferred from homology"/>